<protein>
    <submittedName>
        <fullName evidence="1">Uncharacterized protein</fullName>
    </submittedName>
</protein>
<organism evidence="1">
    <name type="scientific">Arsenophonus endosymbiont of Trialeurodes vaporariorum</name>
    <dbReference type="NCBI Taxonomy" id="235567"/>
    <lineage>
        <taxon>Bacteria</taxon>
        <taxon>Pseudomonadati</taxon>
        <taxon>Pseudomonadota</taxon>
        <taxon>Gammaproteobacteria</taxon>
        <taxon>Enterobacterales</taxon>
        <taxon>Morganellaceae</taxon>
        <taxon>Arsenophonus</taxon>
    </lineage>
</organism>
<dbReference type="AlphaFoldDB" id="A0A3B0MAK7"/>
<dbReference type="EMBL" id="UFQR01000001">
    <property type="protein sequence ID" value="SSW94717.1"/>
    <property type="molecule type" value="Genomic_DNA"/>
</dbReference>
<gene>
    <name evidence="1" type="ORF">ARTV_0245</name>
</gene>
<reference evidence="1" key="1">
    <citation type="submission" date="2018-04" db="EMBL/GenBank/DDBJ databases">
        <authorList>
            <person name="Go L.Y."/>
            <person name="Mitchell J.A."/>
        </authorList>
    </citation>
    <scope>NUCLEOTIDE SEQUENCE</scope>
    <source>
        <strain evidence="1">ARTV</strain>
    </source>
</reference>
<proteinExistence type="predicted"/>
<accession>A0A3B0MAK7</accession>
<sequence length="71" mass="8497">MTAQFGVLKLTDMLKQHREDERKHLLRQFSAHLTSLAYQILHQKMSYHTAYQHVMTVSDHFEYQAENLNHV</sequence>
<name>A0A3B0MAK7_9GAMM</name>
<evidence type="ECO:0000313" key="1">
    <source>
        <dbReference type="EMBL" id="SSW94717.1"/>
    </source>
</evidence>